<organism evidence="1 2">
    <name type="scientific">Escherichia coli</name>
    <dbReference type="NCBI Taxonomy" id="562"/>
    <lineage>
        <taxon>Bacteria</taxon>
        <taxon>Pseudomonadati</taxon>
        <taxon>Pseudomonadota</taxon>
        <taxon>Gammaproteobacteria</taxon>
        <taxon>Enterobacterales</taxon>
        <taxon>Enterobacteriaceae</taxon>
        <taxon>Escherichia</taxon>
    </lineage>
</organism>
<name>A0A828P0Y8_ECOLX</name>
<gene>
    <name evidence="1" type="ORF">A5U30_005001</name>
</gene>
<dbReference type="Proteomes" id="UP000555763">
    <property type="component" value="Unassembled WGS sequence"/>
</dbReference>
<protein>
    <submittedName>
        <fullName evidence="1">Terminase</fullName>
    </submittedName>
</protein>
<evidence type="ECO:0000313" key="2">
    <source>
        <dbReference type="Proteomes" id="UP000555763"/>
    </source>
</evidence>
<sequence>WRLHEEIRAKWFRLAGLSLLRDRDGKPKATAVNDIAVLEKADNYLAQAAALSRTAGVKSIRARIRARISALSAA</sequence>
<reference evidence="1 2" key="1">
    <citation type="submission" date="2020-02" db="EMBL/GenBank/DDBJ databases">
        <authorList>
            <consortium name="PulseNet: The National Subtyping Network for Foodborne Disease Surveillance"/>
            <person name="Tarr C.L."/>
            <person name="Trees E."/>
            <person name="Katz L.S."/>
            <person name="Carleton-Romer H.A."/>
            <person name="Stroika S."/>
            <person name="Kucerova Z."/>
            <person name="Roache K.F."/>
            <person name="Sabol A.L."/>
            <person name="Besser J."/>
            <person name="Gerner-Smidt P."/>
        </authorList>
    </citation>
    <scope>NUCLEOTIDE SEQUENCE [LARGE SCALE GENOMIC DNA]</scope>
    <source>
        <strain evidence="1 2">PNUSAE002719</strain>
    </source>
</reference>
<accession>A0A828P0Y8</accession>
<dbReference type="EMBL" id="AATLZG010000057">
    <property type="protein sequence ID" value="EFM8157241.1"/>
    <property type="molecule type" value="Genomic_DNA"/>
</dbReference>
<comment type="caution">
    <text evidence="1">The sequence shown here is derived from an EMBL/GenBank/DDBJ whole genome shotgun (WGS) entry which is preliminary data.</text>
</comment>
<feature type="non-terminal residue" evidence="1">
    <location>
        <position position="1"/>
    </location>
</feature>
<evidence type="ECO:0000313" key="1">
    <source>
        <dbReference type="EMBL" id="EFM8157241.1"/>
    </source>
</evidence>
<dbReference type="AlphaFoldDB" id="A0A828P0Y8"/>
<proteinExistence type="predicted"/>